<reference evidence="2 3" key="1">
    <citation type="journal article" date="2013" name="Genome Announc.">
        <title>Draft Genome Sequence of Sphingobium ummariense Strain RL-3, a Hexachlorocyclohexane-Degrading Bacterium.</title>
        <authorList>
            <person name="Kohli P."/>
            <person name="Dua A."/>
            <person name="Sangwan N."/>
            <person name="Oldach P."/>
            <person name="Khurana J.P."/>
            <person name="Lal R."/>
        </authorList>
    </citation>
    <scope>NUCLEOTIDE SEQUENCE [LARGE SCALE GENOMIC DNA]</scope>
    <source>
        <strain evidence="2 3">RL-3</strain>
    </source>
</reference>
<gene>
    <name evidence="2" type="ORF">M529_20230</name>
</gene>
<protein>
    <recommendedName>
        <fullName evidence="1">DUF7946 domain-containing protein</fullName>
    </recommendedName>
</protein>
<keyword evidence="3" id="KW-1185">Reference proteome</keyword>
<organism evidence="2 3">
    <name type="scientific">Sphingobium ummariense RL-3</name>
    <dbReference type="NCBI Taxonomy" id="1346791"/>
    <lineage>
        <taxon>Bacteria</taxon>
        <taxon>Pseudomonadati</taxon>
        <taxon>Pseudomonadota</taxon>
        <taxon>Alphaproteobacteria</taxon>
        <taxon>Sphingomonadales</taxon>
        <taxon>Sphingomonadaceae</taxon>
        <taxon>Sphingobium</taxon>
    </lineage>
</organism>
<sequence length="278" mass="30828">MAFLGGDMSEVNKFGLKLRFSGPTVEKHGLDLYDGATSFYGFAQALQIATHAYMTGEIVSRATAMKGAEMYFGAPRHGSVLIDIVTVMEQYPATTGVAGAAFYDFMKTAFSKAAGYLKTKPETPAVQKLAIDETFFDQLSETLEGSLQRAHRAIDYGVQQVTLERPRSELVLFDRTTSEWVNTRDENPNVEEFTGNITRYNSISGNGRAFVRELKRVLPFRPGVNFPDNKRGLLTWSLHGNTVSGEKELRFWASKIESAKGDPKRLILADCAFKNPTA</sequence>
<evidence type="ECO:0000259" key="1">
    <source>
        <dbReference type="Pfam" id="PF25678"/>
    </source>
</evidence>
<name>T0K189_9SPHN</name>
<dbReference type="AlphaFoldDB" id="T0K189"/>
<proteinExistence type="predicted"/>
<dbReference type="EMBL" id="AUWY01000122">
    <property type="protein sequence ID" value="EQB30324.1"/>
    <property type="molecule type" value="Genomic_DNA"/>
</dbReference>
<dbReference type="STRING" id="1346791.M529_20230"/>
<accession>T0K189</accession>
<dbReference type="Proteomes" id="UP000015523">
    <property type="component" value="Unassembled WGS sequence"/>
</dbReference>
<comment type="caution">
    <text evidence="2">The sequence shown here is derived from an EMBL/GenBank/DDBJ whole genome shotgun (WGS) entry which is preliminary data.</text>
</comment>
<evidence type="ECO:0000313" key="2">
    <source>
        <dbReference type="EMBL" id="EQB30324.1"/>
    </source>
</evidence>
<dbReference type="eggNOG" id="ENOG5033DFQ">
    <property type="taxonomic scope" value="Bacteria"/>
</dbReference>
<dbReference type="Pfam" id="PF25678">
    <property type="entry name" value="DUF7946"/>
    <property type="match status" value="1"/>
</dbReference>
<feature type="domain" description="DUF7946" evidence="1">
    <location>
        <begin position="16"/>
        <end position="176"/>
    </location>
</feature>
<dbReference type="InterPro" id="IPR057706">
    <property type="entry name" value="DUF7946"/>
</dbReference>
<evidence type="ECO:0000313" key="3">
    <source>
        <dbReference type="Proteomes" id="UP000015523"/>
    </source>
</evidence>